<dbReference type="GO" id="GO:0006581">
    <property type="term" value="P:acetylcholine catabolic process"/>
    <property type="evidence" value="ECO:0007669"/>
    <property type="project" value="TreeGrafter"/>
</dbReference>
<dbReference type="GO" id="GO:0019695">
    <property type="term" value="P:choline metabolic process"/>
    <property type="evidence" value="ECO:0007669"/>
    <property type="project" value="TreeGrafter"/>
</dbReference>
<dbReference type="STRING" id="131310.A0A0N4ZI25"/>
<feature type="domain" description="Carboxylesterase type B" evidence="4">
    <location>
        <begin position="20"/>
        <end position="515"/>
    </location>
</feature>
<dbReference type="GO" id="GO:0003990">
    <property type="term" value="F:acetylcholinesterase activity"/>
    <property type="evidence" value="ECO:0007669"/>
    <property type="project" value="TreeGrafter"/>
</dbReference>
<dbReference type="GO" id="GO:0005615">
    <property type="term" value="C:extracellular space"/>
    <property type="evidence" value="ECO:0007669"/>
    <property type="project" value="TreeGrafter"/>
</dbReference>
<sequence>MFNLGFINGLFSFYYAAKLTEVNMPCGRYIGNTLRFEGNGKGIVTEFVGIPYAYPPINELRFQNPKPYCKRGKPIYCNEFKPVCPQILTSPTSKVASVRRRKSSEDCLYLNVWIPTVNDGEADLPVLVVFHDGNFLEGSANTDIFNASYFSYKTQSVVVTVNYRLNVFGFAQSWKAYYIPGNMGLKDQQVALKWIYENIEFFNGDKHKITILGIGSGAASVSAHLMVKESFKYYKAAVLISGHMASVKYSKPYKTVQEYTEKLMKRVGCSGRYPEQDLMCLRKKSTYKIIKEAGKLYKEMTYYEYGSPFSISLSDNTFFKRKINDKFIGRPHDLSNFNSNAKILLVHTGTEGLLDLLSGLYSSVFVFNRTKWKYDIKVDVKTYSYILSDVVKKFNLRLYDKQSLDEAYSSHTMLKDRVIRLLSDAFIDCDLKMFTSRLGSDFSKYPYVLLMNKTSSNKIRERFPEIGSTSEDIVEYLFGNPFRNRFQYPASKWEEEKNFSLKMMKMFGTFFKNYTFNEEWNVSDSNIFRERMSMNGEGAVTEFLGIPYAQPPVGNLRFSNPQRPACNKDYMYVCDEYSKACPQIDNFRFNSFDSINVNEKIKTSEDCLYLNVWASNGYKLPVIVVFHSGNFLRESGNLNMYNGSYLAAKTKAVVVTFNYRLNVFGFAQSYGGYYIPGNMGLKDQQMALRWVHENIDSFNGDKHKVTILGIESGAASVSAHLIVKESFKYYNAAVLISGHMASVNDVVKKFNLRLYDKQSLDEAYSSHTMLKDRIVRLLSDAFNDCDLKMFTSKLGSHFSKYPHVLLMNKTSSNIFRESFPGIGTTSEEIVEYLFGNPFRNRVHYRAAKWKMEKAFSLKVMEFFGSFIKNFTPFKKYG</sequence>
<protein>
    <submittedName>
        <fullName evidence="6">Acetylcholinesterase</fullName>
    </submittedName>
</protein>
<evidence type="ECO:0000313" key="6">
    <source>
        <dbReference type="WBParaSite" id="PTRK_0000758200.1"/>
    </source>
</evidence>
<dbReference type="GO" id="GO:0005886">
    <property type="term" value="C:plasma membrane"/>
    <property type="evidence" value="ECO:0007669"/>
    <property type="project" value="TreeGrafter"/>
</dbReference>
<evidence type="ECO:0000259" key="4">
    <source>
        <dbReference type="Pfam" id="PF00135"/>
    </source>
</evidence>
<dbReference type="InterPro" id="IPR050654">
    <property type="entry name" value="AChE-related_enzymes"/>
</dbReference>
<evidence type="ECO:0000256" key="2">
    <source>
        <dbReference type="ARBA" id="ARBA00022487"/>
    </source>
</evidence>
<dbReference type="InterPro" id="IPR002018">
    <property type="entry name" value="CarbesteraseB"/>
</dbReference>
<dbReference type="Proteomes" id="UP000038045">
    <property type="component" value="Unplaced"/>
</dbReference>
<keyword evidence="3" id="KW-0378">Hydrolase</keyword>
<accession>A0A0N4ZI25</accession>
<dbReference type="SUPFAM" id="SSF53474">
    <property type="entry name" value="alpha/beta-Hydrolases"/>
    <property type="match status" value="2"/>
</dbReference>
<dbReference type="PANTHER" id="PTHR43918">
    <property type="entry name" value="ACETYLCHOLINESTERASE"/>
    <property type="match status" value="1"/>
</dbReference>
<comment type="similarity">
    <text evidence="1">Belongs to the type-B carboxylesterase/lipase family.</text>
</comment>
<evidence type="ECO:0000313" key="5">
    <source>
        <dbReference type="Proteomes" id="UP000038045"/>
    </source>
</evidence>
<dbReference type="WBParaSite" id="PTRK_0000758200.1">
    <property type="protein sequence ID" value="PTRK_0000758200.1"/>
    <property type="gene ID" value="PTRK_0000758200"/>
</dbReference>
<proteinExistence type="inferred from homology"/>
<dbReference type="PROSITE" id="PS00941">
    <property type="entry name" value="CARBOXYLESTERASE_B_2"/>
    <property type="match status" value="1"/>
</dbReference>
<organism evidence="5 6">
    <name type="scientific">Parastrongyloides trichosuri</name>
    <name type="common">Possum-specific nematode worm</name>
    <dbReference type="NCBI Taxonomy" id="131310"/>
    <lineage>
        <taxon>Eukaryota</taxon>
        <taxon>Metazoa</taxon>
        <taxon>Ecdysozoa</taxon>
        <taxon>Nematoda</taxon>
        <taxon>Chromadorea</taxon>
        <taxon>Rhabditida</taxon>
        <taxon>Tylenchina</taxon>
        <taxon>Panagrolaimomorpha</taxon>
        <taxon>Strongyloidoidea</taxon>
        <taxon>Strongyloididae</taxon>
        <taxon>Parastrongyloides</taxon>
    </lineage>
</organism>
<dbReference type="Pfam" id="PF00135">
    <property type="entry name" value="COesterase"/>
    <property type="match status" value="2"/>
</dbReference>
<evidence type="ECO:0000256" key="1">
    <source>
        <dbReference type="ARBA" id="ARBA00005964"/>
    </source>
</evidence>
<dbReference type="InterPro" id="IPR019819">
    <property type="entry name" value="Carboxylesterase_B_CS"/>
</dbReference>
<evidence type="ECO:0000256" key="3">
    <source>
        <dbReference type="ARBA" id="ARBA00022801"/>
    </source>
</evidence>
<keyword evidence="2" id="KW-0719">Serine esterase</keyword>
<feature type="domain" description="Carboxylesterase type B" evidence="4">
    <location>
        <begin position="533"/>
        <end position="746"/>
    </location>
</feature>
<dbReference type="ESTHER" id="parti-a0a0n4zi25.1">
    <property type="family name" value="Cholinesterase-like"/>
</dbReference>
<dbReference type="AlphaFoldDB" id="A0A0N4ZI25"/>
<dbReference type="PANTHER" id="PTHR43918:SF4">
    <property type="entry name" value="CARBOXYLIC ESTER HYDROLASE"/>
    <property type="match status" value="1"/>
</dbReference>
<keyword evidence="5" id="KW-1185">Reference proteome</keyword>
<dbReference type="InterPro" id="IPR029058">
    <property type="entry name" value="AB_hydrolase_fold"/>
</dbReference>
<dbReference type="Gene3D" id="3.40.50.1820">
    <property type="entry name" value="alpha/beta hydrolase"/>
    <property type="match status" value="3"/>
</dbReference>
<name>A0A0N4ZI25_PARTI</name>
<reference evidence="6" key="1">
    <citation type="submission" date="2017-02" db="UniProtKB">
        <authorList>
            <consortium name="WormBaseParasite"/>
        </authorList>
    </citation>
    <scope>IDENTIFICATION</scope>
</reference>